<dbReference type="PANTHER" id="PTHR20875:SF5">
    <property type="entry name" value="EF-HAND DOMAIN-CONTAINING PROTEIN"/>
    <property type="match status" value="1"/>
</dbReference>
<name>A0A2C9L6I7_BIOGL</name>
<feature type="compositionally biased region" description="Basic and acidic residues" evidence="4">
    <location>
        <begin position="81"/>
        <end position="96"/>
    </location>
</feature>
<keyword evidence="2" id="KW-0677">Repeat</keyword>
<dbReference type="AlphaFoldDB" id="A0A2C9L6I7"/>
<dbReference type="VEuPathDB" id="VectorBase:BGLAX_035766"/>
<dbReference type="SUPFAM" id="SSF47473">
    <property type="entry name" value="EF-hand"/>
    <property type="match status" value="1"/>
</dbReference>
<dbReference type="PANTHER" id="PTHR20875">
    <property type="entry name" value="EF-HAND CALCIUM-BINDING DOMAIN-CONTAINING PROTEIN 6-RELATED"/>
    <property type="match status" value="1"/>
</dbReference>
<evidence type="ECO:0000313" key="7">
    <source>
        <dbReference type="Proteomes" id="UP000076420"/>
    </source>
</evidence>
<dbReference type="KEGG" id="bgt:106074528"/>
<dbReference type="STRING" id="6526.A0A2C9L6I7"/>
<accession>A0A2C9L6I7</accession>
<organism evidence="6 7">
    <name type="scientific">Biomphalaria glabrata</name>
    <name type="common">Bloodfluke planorb</name>
    <name type="synonym">Freshwater snail</name>
    <dbReference type="NCBI Taxonomy" id="6526"/>
    <lineage>
        <taxon>Eukaryota</taxon>
        <taxon>Metazoa</taxon>
        <taxon>Spiralia</taxon>
        <taxon>Lophotrochozoa</taxon>
        <taxon>Mollusca</taxon>
        <taxon>Gastropoda</taxon>
        <taxon>Heterobranchia</taxon>
        <taxon>Euthyneura</taxon>
        <taxon>Panpulmonata</taxon>
        <taxon>Hygrophila</taxon>
        <taxon>Lymnaeoidea</taxon>
        <taxon>Planorbidae</taxon>
        <taxon>Biomphalaria</taxon>
    </lineage>
</organism>
<evidence type="ECO:0000259" key="5">
    <source>
        <dbReference type="Pfam" id="PF08976"/>
    </source>
</evidence>
<keyword evidence="1" id="KW-0597">Phosphoprotein</keyword>
<evidence type="ECO:0000313" key="6">
    <source>
        <dbReference type="EnsemblMetazoa" id="BGLB027519-PA"/>
    </source>
</evidence>
<evidence type="ECO:0000256" key="2">
    <source>
        <dbReference type="ARBA" id="ARBA00022737"/>
    </source>
</evidence>
<proteinExistence type="predicted"/>
<dbReference type="Pfam" id="PF08976">
    <property type="entry name" value="EF-hand_11"/>
    <property type="match status" value="1"/>
</dbReference>
<sequence length="161" mass="18360">KIDRLGLDYISQEEFRAAIESRFNMELTDAQFESFIDRVPLDEDGNVQYPKFMQQFDARGQAPSLFDPRPVIATVSEANAEAEKQDAKNNSEDKSQEVAVSIEEVNDLDKKRSPQELFKVKLDCILGLMHLTCPYFLEDNDGEICHLNGPEFKSCPMLFCT</sequence>
<reference evidence="6" key="1">
    <citation type="submission" date="2020-05" db="UniProtKB">
        <authorList>
            <consortium name="EnsemblMetazoa"/>
        </authorList>
    </citation>
    <scope>IDENTIFICATION</scope>
    <source>
        <strain evidence="6">BB02</strain>
    </source>
</reference>
<feature type="domain" description="DJBP EF-hand" evidence="5">
    <location>
        <begin position="3"/>
        <end position="59"/>
    </location>
</feature>
<evidence type="ECO:0000256" key="3">
    <source>
        <dbReference type="ARBA" id="ARBA00022837"/>
    </source>
</evidence>
<dbReference type="Gene3D" id="1.10.238.10">
    <property type="entry name" value="EF-hand"/>
    <property type="match status" value="1"/>
</dbReference>
<protein>
    <recommendedName>
        <fullName evidence="5">DJBP EF-hand domain-containing protein</fullName>
    </recommendedName>
</protein>
<gene>
    <name evidence="6" type="primary">106074528</name>
</gene>
<dbReference type="InterPro" id="IPR011992">
    <property type="entry name" value="EF-hand-dom_pair"/>
</dbReference>
<dbReference type="InterPro" id="IPR015070">
    <property type="entry name" value="EF_hand_DJBP"/>
</dbReference>
<keyword evidence="3" id="KW-0106">Calcium</keyword>
<dbReference type="Proteomes" id="UP000076420">
    <property type="component" value="Unassembled WGS sequence"/>
</dbReference>
<dbReference type="VEuPathDB" id="VectorBase:BGLB027519"/>
<evidence type="ECO:0000256" key="1">
    <source>
        <dbReference type="ARBA" id="ARBA00022553"/>
    </source>
</evidence>
<evidence type="ECO:0000256" key="4">
    <source>
        <dbReference type="SAM" id="MobiDB-lite"/>
    </source>
</evidence>
<dbReference type="EnsemblMetazoa" id="BGLB027519-RA">
    <property type="protein sequence ID" value="BGLB027519-PA"/>
    <property type="gene ID" value="BGLB027519"/>
</dbReference>
<dbReference type="InterPro" id="IPR052603">
    <property type="entry name" value="EFCB6"/>
</dbReference>
<feature type="region of interest" description="Disordered" evidence="4">
    <location>
        <begin position="77"/>
        <end position="96"/>
    </location>
</feature>